<evidence type="ECO:0000256" key="2">
    <source>
        <dbReference type="ARBA" id="ARBA00022737"/>
    </source>
</evidence>
<dbReference type="PANTHER" id="PTHR11738">
    <property type="entry name" value="MHC CLASS I NK CELL RECEPTOR"/>
    <property type="match status" value="1"/>
</dbReference>
<dbReference type="InterPro" id="IPR013151">
    <property type="entry name" value="Immunoglobulin_dom"/>
</dbReference>
<sequence>PFLSLHPSEEVAVGDTVTLRCRAPRSGVRVSFYKEGAGTHPWHVDAAEAVGNFSTEVTRNSAGRYRCRYEMPASTWASDLSDPVELVVLDPTYPPPNVSLSPAGPAEPGADVTVSCRSPFGVTFLLHKDGAAVQRRHLARGTTATFVLRGVTQADAGTYGCSYRTRENPSVSSHPRAQVTL</sequence>
<evidence type="ECO:0000256" key="5">
    <source>
        <dbReference type="ARBA" id="ARBA00023319"/>
    </source>
</evidence>
<feature type="domain" description="Ig-like" evidence="7">
    <location>
        <begin position="1"/>
        <end position="81"/>
    </location>
</feature>
<protein>
    <submittedName>
        <fullName evidence="8">LIRA2 protein</fullName>
    </submittedName>
</protein>
<dbReference type="InterPro" id="IPR050412">
    <property type="entry name" value="Ig-like_Receptors_ImmuneReg"/>
</dbReference>
<dbReference type="Pfam" id="PF13895">
    <property type="entry name" value="Ig_2"/>
    <property type="match status" value="1"/>
</dbReference>
<evidence type="ECO:0000259" key="7">
    <source>
        <dbReference type="PROSITE" id="PS50835"/>
    </source>
</evidence>
<gene>
    <name evidence="8" type="primary">Lilra2</name>
    <name evidence="8" type="ORF">CRYSOU_R12306</name>
</gene>
<evidence type="ECO:0000256" key="3">
    <source>
        <dbReference type="ARBA" id="ARBA00023157"/>
    </source>
</evidence>
<name>A0A7K4K4W6_9AVES</name>
<comment type="caution">
    <text evidence="8">The sequence shown here is derived from an EMBL/GenBank/DDBJ whole genome shotgun (WGS) entry which is preliminary data.</text>
</comment>
<evidence type="ECO:0000256" key="1">
    <source>
        <dbReference type="ARBA" id="ARBA00022729"/>
    </source>
</evidence>
<feature type="region of interest" description="Disordered" evidence="6">
    <location>
        <begin position="162"/>
        <end position="181"/>
    </location>
</feature>
<evidence type="ECO:0000313" key="8">
    <source>
        <dbReference type="EMBL" id="NWI10658.1"/>
    </source>
</evidence>
<dbReference type="GO" id="GO:0007166">
    <property type="term" value="P:cell surface receptor signaling pathway"/>
    <property type="evidence" value="ECO:0007669"/>
    <property type="project" value="UniProtKB-ARBA"/>
</dbReference>
<dbReference type="Gene3D" id="2.60.40.10">
    <property type="entry name" value="Immunoglobulins"/>
    <property type="match status" value="2"/>
</dbReference>
<evidence type="ECO:0000256" key="6">
    <source>
        <dbReference type="SAM" id="MobiDB-lite"/>
    </source>
</evidence>
<dbReference type="InterPro" id="IPR036179">
    <property type="entry name" value="Ig-like_dom_sf"/>
</dbReference>
<dbReference type="Proteomes" id="UP000545332">
    <property type="component" value="Unassembled WGS sequence"/>
</dbReference>
<dbReference type="Pfam" id="PF00047">
    <property type="entry name" value="ig"/>
    <property type="match status" value="1"/>
</dbReference>
<keyword evidence="5" id="KW-0393">Immunoglobulin domain</keyword>
<dbReference type="PANTHER" id="PTHR11738:SF186">
    <property type="entry name" value="OSTEOCLAST-ASSOCIATED IMMUNOGLOBULIN-LIKE RECEPTOR"/>
    <property type="match status" value="1"/>
</dbReference>
<proteinExistence type="predicted"/>
<dbReference type="GO" id="GO:0002764">
    <property type="term" value="P:immune response-regulating signaling pathway"/>
    <property type="evidence" value="ECO:0007669"/>
    <property type="project" value="TreeGrafter"/>
</dbReference>
<dbReference type="OrthoDB" id="9428383at2759"/>
<feature type="non-terminal residue" evidence="8">
    <location>
        <position position="1"/>
    </location>
</feature>
<dbReference type="SMART" id="SM00409">
    <property type="entry name" value="IG"/>
    <property type="match status" value="2"/>
</dbReference>
<dbReference type="InterPro" id="IPR013783">
    <property type="entry name" value="Ig-like_fold"/>
</dbReference>
<evidence type="ECO:0000256" key="4">
    <source>
        <dbReference type="ARBA" id="ARBA00023180"/>
    </source>
</evidence>
<feature type="non-terminal residue" evidence="8">
    <location>
        <position position="181"/>
    </location>
</feature>
<accession>A0A7K4K4W6</accession>
<dbReference type="PROSITE" id="PS50835">
    <property type="entry name" value="IG_LIKE"/>
    <property type="match status" value="1"/>
</dbReference>
<reference evidence="8 9" key="1">
    <citation type="submission" date="2019-09" db="EMBL/GenBank/DDBJ databases">
        <title>Bird 10,000 Genomes (B10K) Project - Family phase.</title>
        <authorList>
            <person name="Zhang G."/>
        </authorList>
    </citation>
    <scope>NUCLEOTIDE SEQUENCE [LARGE SCALE GENOMIC DNA]</scope>
    <source>
        <strain evidence="8">B10K-MSB-42743</strain>
        <tissue evidence="8">Heart</tissue>
    </source>
</reference>
<keyword evidence="1" id="KW-0732">Signal</keyword>
<keyword evidence="4" id="KW-0325">Glycoprotein</keyword>
<dbReference type="AlphaFoldDB" id="A0A7K4K4W6"/>
<dbReference type="InterPro" id="IPR003598">
    <property type="entry name" value="Ig_sub2"/>
</dbReference>
<dbReference type="SUPFAM" id="SSF48726">
    <property type="entry name" value="Immunoglobulin"/>
    <property type="match status" value="2"/>
</dbReference>
<dbReference type="InterPro" id="IPR007110">
    <property type="entry name" value="Ig-like_dom"/>
</dbReference>
<dbReference type="FunFam" id="2.60.40.10:FF:000033">
    <property type="entry name" value="Killer cell immunoglobulin-like receptor"/>
    <property type="match status" value="1"/>
</dbReference>
<keyword evidence="2" id="KW-0677">Repeat</keyword>
<dbReference type="FunFam" id="2.60.40.10:FF:000049">
    <property type="entry name" value="Leukocyte immunoglobulin-like receptor subfamily B member 1"/>
    <property type="match status" value="1"/>
</dbReference>
<keyword evidence="9" id="KW-1185">Reference proteome</keyword>
<keyword evidence="3" id="KW-1015">Disulfide bond</keyword>
<organism evidence="8 9">
    <name type="scientific">Crypturellus soui</name>
    <dbReference type="NCBI Taxonomy" id="458187"/>
    <lineage>
        <taxon>Eukaryota</taxon>
        <taxon>Metazoa</taxon>
        <taxon>Chordata</taxon>
        <taxon>Craniata</taxon>
        <taxon>Vertebrata</taxon>
        <taxon>Euteleostomi</taxon>
        <taxon>Archelosauria</taxon>
        <taxon>Archosauria</taxon>
        <taxon>Dinosauria</taxon>
        <taxon>Saurischia</taxon>
        <taxon>Theropoda</taxon>
        <taxon>Coelurosauria</taxon>
        <taxon>Aves</taxon>
        <taxon>Palaeognathae</taxon>
        <taxon>Tinamiformes</taxon>
        <taxon>Tinamidae</taxon>
        <taxon>Crypturellus</taxon>
    </lineage>
</organism>
<dbReference type="EMBL" id="VWPX01004126">
    <property type="protein sequence ID" value="NWI10658.1"/>
    <property type="molecule type" value="Genomic_DNA"/>
</dbReference>
<dbReference type="SMART" id="SM00408">
    <property type="entry name" value="IGc2"/>
    <property type="match status" value="2"/>
</dbReference>
<evidence type="ECO:0000313" key="9">
    <source>
        <dbReference type="Proteomes" id="UP000545332"/>
    </source>
</evidence>
<dbReference type="InterPro" id="IPR003599">
    <property type="entry name" value="Ig_sub"/>
</dbReference>
<feature type="compositionally biased region" description="Polar residues" evidence="6">
    <location>
        <begin position="168"/>
        <end position="181"/>
    </location>
</feature>